<dbReference type="Gene3D" id="3.30.70.270">
    <property type="match status" value="1"/>
</dbReference>
<dbReference type="InterPro" id="IPR001633">
    <property type="entry name" value="EAL_dom"/>
</dbReference>
<proteinExistence type="predicted"/>
<dbReference type="SUPFAM" id="SSF141868">
    <property type="entry name" value="EAL domain-like"/>
    <property type="match status" value="1"/>
</dbReference>
<feature type="domain" description="EAL" evidence="2">
    <location>
        <begin position="303"/>
        <end position="556"/>
    </location>
</feature>
<dbReference type="Pfam" id="PF00563">
    <property type="entry name" value="EAL"/>
    <property type="match status" value="1"/>
</dbReference>
<dbReference type="Gene3D" id="3.20.20.450">
    <property type="entry name" value="EAL domain"/>
    <property type="match status" value="1"/>
</dbReference>
<protein>
    <submittedName>
        <fullName evidence="4">Cyclic di-GMP phosphodiesterase Gmr</fullName>
    </submittedName>
</protein>
<dbReference type="GO" id="GO:0071111">
    <property type="term" value="F:cyclic-guanylate-specific phosphodiesterase activity"/>
    <property type="evidence" value="ECO:0007669"/>
    <property type="project" value="InterPro"/>
</dbReference>
<dbReference type="SUPFAM" id="SSF55785">
    <property type="entry name" value="PYP-like sensor domain (PAS domain)"/>
    <property type="match status" value="1"/>
</dbReference>
<dbReference type="EMBL" id="LN483073">
    <property type="protein sequence ID" value="CDZ99929.1"/>
    <property type="molecule type" value="Genomic_DNA"/>
</dbReference>
<dbReference type="AlphaFoldDB" id="A0A078M0X4"/>
<dbReference type="PANTHER" id="PTHR33121:SF70">
    <property type="entry name" value="SIGNALING PROTEIN YKOW"/>
    <property type="match status" value="1"/>
</dbReference>
<dbReference type="SUPFAM" id="SSF55073">
    <property type="entry name" value="Nucleotide cyclase"/>
    <property type="match status" value="1"/>
</dbReference>
<dbReference type="InterPro" id="IPR000014">
    <property type="entry name" value="PAS"/>
</dbReference>
<dbReference type="Pfam" id="PF00990">
    <property type="entry name" value="GGDEF"/>
    <property type="match status" value="1"/>
</dbReference>
<gene>
    <name evidence="4" type="primary">gmr_1</name>
    <name evidence="4" type="ORF">BN1050_00367</name>
</gene>
<dbReference type="PROSITE" id="PS50887">
    <property type="entry name" value="GGDEF"/>
    <property type="match status" value="1"/>
</dbReference>
<dbReference type="InterPro" id="IPR000160">
    <property type="entry name" value="GGDEF_dom"/>
</dbReference>
<organism evidence="4">
    <name type="scientific">Metalysinibacillus saudimassiliensis</name>
    <dbReference type="NCBI Taxonomy" id="1461583"/>
    <lineage>
        <taxon>Bacteria</taxon>
        <taxon>Bacillati</taxon>
        <taxon>Bacillota</taxon>
        <taxon>Bacilli</taxon>
        <taxon>Bacillales</taxon>
        <taxon>Caryophanaceae</taxon>
        <taxon>Metalysinibacillus</taxon>
    </lineage>
</organism>
<name>A0A078M0X4_9BACL</name>
<accession>A0A078M0X4</accession>
<dbReference type="SMART" id="SM00267">
    <property type="entry name" value="GGDEF"/>
    <property type="match status" value="1"/>
</dbReference>
<sequence>MAINSGIKQTKKLQEVLAATSLENTLILSEEGYIQFQSESILQNYGYEPGSMINKSIFSYIKQKDQLYVAQALQNLLSKEVNEIKGDTTMWDASDRKRYIYYVARRFNRHIIWSFFDVTSMKKKHKQQLEAVYIDDLTQIPNIKGFERYVTNLMKRHNGQPFTVFKIDINDLKIVNDMLGRDVGDQVLVNVVKRVENLLGERITFFARLEEDAFGIVVRRLADVAEVEALGKELLRCINGQVLIQEYQLVISISVGASFYPKAGKTYKQVMLSTSQALQIARQKEDFQLEVYTPFASEKAYRIFTLRNELLRAIEEEQFTLYYQPIVCAKTTQIISAEALIRWVHPEWNIIPPNEFIPALEETGLIIPVGEWIVRQVCRQLAEWHKAGHEIRASLNMSAVQLFNEEIVAVVREELLLSGVAPAYLTIEITETIEITKKSIFLKTVEDLRALGVNISLDDFGAGYSSFSKILDLKPHVLKLDRSMINDIETDYTSFEVTTALVSLAHRLNMQVVAEGIETATQQKLTADVGCDLLQGYLFSRPIPSAEFLSLLFTHEPLTPQ</sequence>
<dbReference type="PANTHER" id="PTHR33121">
    <property type="entry name" value="CYCLIC DI-GMP PHOSPHODIESTERASE PDEF"/>
    <property type="match status" value="1"/>
</dbReference>
<dbReference type="CDD" id="cd00130">
    <property type="entry name" value="PAS"/>
    <property type="match status" value="1"/>
</dbReference>
<dbReference type="CDD" id="cd01949">
    <property type="entry name" value="GGDEF"/>
    <property type="match status" value="1"/>
</dbReference>
<feature type="domain" description="PAS" evidence="1">
    <location>
        <begin position="9"/>
        <end position="80"/>
    </location>
</feature>
<dbReference type="HOGENOM" id="CLU_000445_70_50_9"/>
<dbReference type="PROSITE" id="PS50883">
    <property type="entry name" value="EAL"/>
    <property type="match status" value="1"/>
</dbReference>
<dbReference type="PATRIC" id="fig|1461583.4.peg.340"/>
<dbReference type="SMART" id="SM00052">
    <property type="entry name" value="EAL"/>
    <property type="match status" value="1"/>
</dbReference>
<dbReference type="InterPro" id="IPR035965">
    <property type="entry name" value="PAS-like_dom_sf"/>
</dbReference>
<dbReference type="InterPro" id="IPR035919">
    <property type="entry name" value="EAL_sf"/>
</dbReference>
<dbReference type="Gene3D" id="3.30.450.20">
    <property type="entry name" value="PAS domain"/>
    <property type="match status" value="1"/>
</dbReference>
<dbReference type="NCBIfam" id="TIGR00254">
    <property type="entry name" value="GGDEF"/>
    <property type="match status" value="1"/>
</dbReference>
<evidence type="ECO:0000259" key="1">
    <source>
        <dbReference type="PROSITE" id="PS50112"/>
    </source>
</evidence>
<dbReference type="InterPro" id="IPR043128">
    <property type="entry name" value="Rev_trsase/Diguanyl_cyclase"/>
</dbReference>
<dbReference type="InterPro" id="IPR029787">
    <property type="entry name" value="Nucleotide_cyclase"/>
</dbReference>
<dbReference type="PROSITE" id="PS50112">
    <property type="entry name" value="PAS"/>
    <property type="match status" value="1"/>
</dbReference>
<reference evidence="4" key="1">
    <citation type="submission" date="2014-07" db="EMBL/GenBank/DDBJ databases">
        <authorList>
            <person name="Urmite Genomes Urmite Genomes"/>
        </authorList>
    </citation>
    <scope>NUCLEOTIDE SEQUENCE</scope>
    <source>
        <strain evidence="4">13S34_air</strain>
    </source>
</reference>
<dbReference type="CDD" id="cd01948">
    <property type="entry name" value="EAL"/>
    <property type="match status" value="1"/>
</dbReference>
<evidence type="ECO:0000259" key="3">
    <source>
        <dbReference type="PROSITE" id="PS50887"/>
    </source>
</evidence>
<evidence type="ECO:0000313" key="4">
    <source>
        <dbReference type="EMBL" id="CDZ99929.1"/>
    </source>
</evidence>
<dbReference type="InterPro" id="IPR050706">
    <property type="entry name" value="Cyclic-di-GMP_PDE-like"/>
</dbReference>
<dbReference type="SMART" id="SM00091">
    <property type="entry name" value="PAS"/>
    <property type="match status" value="1"/>
</dbReference>
<feature type="domain" description="GGDEF" evidence="3">
    <location>
        <begin position="160"/>
        <end position="294"/>
    </location>
</feature>
<evidence type="ECO:0000259" key="2">
    <source>
        <dbReference type="PROSITE" id="PS50883"/>
    </source>
</evidence>